<feature type="domain" description="C-JID" evidence="4">
    <location>
        <begin position="347"/>
        <end position="487"/>
    </location>
</feature>
<evidence type="ECO:0000313" key="6">
    <source>
        <dbReference type="EMBL" id="KAK2638931.1"/>
    </source>
</evidence>
<comment type="caution">
    <text evidence="6">The sequence shown here is derived from an EMBL/GenBank/DDBJ whole genome shotgun (WGS) entry which is preliminary data.</text>
</comment>
<name>A0AAD9TN91_9ROSI</name>
<dbReference type="InterPro" id="IPR001611">
    <property type="entry name" value="Leu-rich_rpt"/>
</dbReference>
<dbReference type="GO" id="GO:0005737">
    <property type="term" value="C:cytoplasm"/>
    <property type="evidence" value="ECO:0007669"/>
    <property type="project" value="TreeGrafter"/>
</dbReference>
<dbReference type="Pfam" id="PF23598">
    <property type="entry name" value="LRR_14"/>
    <property type="match status" value="1"/>
</dbReference>
<dbReference type="InterPro" id="IPR045344">
    <property type="entry name" value="C-JID"/>
</dbReference>
<organism evidence="6 7">
    <name type="scientific">Dipteronia dyeriana</name>
    <dbReference type="NCBI Taxonomy" id="168575"/>
    <lineage>
        <taxon>Eukaryota</taxon>
        <taxon>Viridiplantae</taxon>
        <taxon>Streptophyta</taxon>
        <taxon>Embryophyta</taxon>
        <taxon>Tracheophyta</taxon>
        <taxon>Spermatophyta</taxon>
        <taxon>Magnoliopsida</taxon>
        <taxon>eudicotyledons</taxon>
        <taxon>Gunneridae</taxon>
        <taxon>Pentapetalae</taxon>
        <taxon>rosids</taxon>
        <taxon>malvids</taxon>
        <taxon>Sapindales</taxon>
        <taxon>Sapindaceae</taxon>
        <taxon>Hippocastanoideae</taxon>
        <taxon>Acereae</taxon>
        <taxon>Dipteronia</taxon>
    </lineage>
</organism>
<evidence type="ECO:0000256" key="1">
    <source>
        <dbReference type="ARBA" id="ARBA00022614"/>
    </source>
</evidence>
<dbReference type="EMBL" id="JANJYI010000008">
    <property type="protein sequence ID" value="KAK2638931.1"/>
    <property type="molecule type" value="Genomic_DNA"/>
</dbReference>
<evidence type="ECO:0000256" key="3">
    <source>
        <dbReference type="SAM" id="MobiDB-lite"/>
    </source>
</evidence>
<dbReference type="PANTHER" id="PTHR48051:SF1">
    <property type="entry name" value="RAS SUPPRESSOR PROTEIN 1"/>
    <property type="match status" value="1"/>
</dbReference>
<dbReference type="Proteomes" id="UP001280121">
    <property type="component" value="Unassembled WGS sequence"/>
</dbReference>
<proteinExistence type="predicted"/>
<dbReference type="InterPro" id="IPR050216">
    <property type="entry name" value="LRR_domain-containing"/>
</dbReference>
<feature type="region of interest" description="Disordered" evidence="3">
    <location>
        <begin position="505"/>
        <end position="526"/>
    </location>
</feature>
<keyword evidence="2" id="KW-0677">Repeat</keyword>
<dbReference type="InterPro" id="IPR032675">
    <property type="entry name" value="LRR_dom_sf"/>
</dbReference>
<reference evidence="6" key="1">
    <citation type="journal article" date="2023" name="Plant J.">
        <title>Genome sequences and population genomics provide insights into the demographic history, inbreeding, and mutation load of two 'living fossil' tree species of Dipteronia.</title>
        <authorList>
            <person name="Feng Y."/>
            <person name="Comes H.P."/>
            <person name="Chen J."/>
            <person name="Zhu S."/>
            <person name="Lu R."/>
            <person name="Zhang X."/>
            <person name="Li P."/>
            <person name="Qiu J."/>
            <person name="Olsen K.M."/>
            <person name="Qiu Y."/>
        </authorList>
    </citation>
    <scope>NUCLEOTIDE SEQUENCE</scope>
    <source>
        <strain evidence="6">KIB01</strain>
    </source>
</reference>
<keyword evidence="1" id="KW-0433">Leucine-rich repeat</keyword>
<gene>
    <name evidence="6" type="ORF">Ddye_026726</name>
</gene>
<dbReference type="Gene3D" id="3.80.10.10">
    <property type="entry name" value="Ribonuclease Inhibitor"/>
    <property type="match status" value="3"/>
</dbReference>
<sequence>MGREIVRRESPKKPGNRSRLWKREDVMHTLKNSTDSKPLKFPSLEVVNLAGCKRLVDFPSSLQHLNSLRYLSLHGCSNVTKFPLTSGNIEDLDLDLCGTAIQEVPLSIQSLTKLIELDLSYCTRLKHIPIGICKLKSLRILRLHGCSELEASPEILETMEFLEILELSGAAIKELPPSIEHLNGLQSLWLFGCENLKMIPSSICNLTSLESLNLCNFSKLDKLSNNLGLWESTKPSLITRLEKRSRLDSSESKGLTILPPLCSLTRLYLNNCNLMEIPEDIGCLSSLVWLILGRNKFESLPKSIKHLSKLEHLSVRECNMLRSWTELPVALKRDLKNHQLNSAFFLSGIEIPEWFTYQSPGSSINIPVLWQSLINRKYKGFAICVVFGIEEYRDCHDYLSVTVHCHFETCNDFVSFPSCIYFDEDPVFINSDHILLGCCSFSQFYSSSQNLEKLLAIAGDSGYVDISFEFQAEFPVKCCAVYPIYTEPIKMIGATIKDIGETSIRRSGRSVDNEEEVEPHPKRICT</sequence>
<dbReference type="SUPFAM" id="SSF52058">
    <property type="entry name" value="L domain-like"/>
    <property type="match status" value="1"/>
</dbReference>
<keyword evidence="7" id="KW-1185">Reference proteome</keyword>
<dbReference type="InterPro" id="IPR055414">
    <property type="entry name" value="LRR_R13L4/SHOC2-like"/>
</dbReference>
<dbReference type="AlphaFoldDB" id="A0AAD9TN91"/>
<evidence type="ECO:0000259" key="4">
    <source>
        <dbReference type="Pfam" id="PF20160"/>
    </source>
</evidence>
<dbReference type="PANTHER" id="PTHR48051">
    <property type="match status" value="1"/>
</dbReference>
<evidence type="ECO:0000259" key="5">
    <source>
        <dbReference type="Pfam" id="PF23598"/>
    </source>
</evidence>
<evidence type="ECO:0000313" key="7">
    <source>
        <dbReference type="Proteomes" id="UP001280121"/>
    </source>
</evidence>
<dbReference type="InterPro" id="IPR003591">
    <property type="entry name" value="Leu-rich_rpt_typical-subtyp"/>
</dbReference>
<feature type="domain" description="Disease resistance R13L4/SHOC-2-like LRR" evidence="5">
    <location>
        <begin position="117"/>
        <end position="219"/>
    </location>
</feature>
<evidence type="ECO:0000256" key="2">
    <source>
        <dbReference type="ARBA" id="ARBA00022737"/>
    </source>
</evidence>
<accession>A0AAD9TN91</accession>
<dbReference type="Pfam" id="PF00560">
    <property type="entry name" value="LRR_1"/>
    <property type="match status" value="1"/>
</dbReference>
<dbReference type="SMART" id="SM00369">
    <property type="entry name" value="LRR_TYP"/>
    <property type="match status" value="4"/>
</dbReference>
<dbReference type="Pfam" id="PF20160">
    <property type="entry name" value="C-JID"/>
    <property type="match status" value="1"/>
</dbReference>
<protein>
    <submittedName>
        <fullName evidence="6">Uncharacterized protein</fullName>
    </submittedName>
</protein>